<evidence type="ECO:0008006" key="3">
    <source>
        <dbReference type="Google" id="ProtNLM"/>
    </source>
</evidence>
<reference evidence="1 2" key="1">
    <citation type="journal article" date="2016" name="Nat. Commun.">
        <title>Thousands of microbial genomes shed light on interconnected biogeochemical processes in an aquifer system.</title>
        <authorList>
            <person name="Anantharaman K."/>
            <person name="Brown C.T."/>
            <person name="Hug L.A."/>
            <person name="Sharon I."/>
            <person name="Castelle C.J."/>
            <person name="Probst A.J."/>
            <person name="Thomas B.C."/>
            <person name="Singh A."/>
            <person name="Wilkins M.J."/>
            <person name="Karaoz U."/>
            <person name="Brodie E.L."/>
            <person name="Williams K.H."/>
            <person name="Hubbard S.S."/>
            <person name="Banfield J.F."/>
        </authorList>
    </citation>
    <scope>NUCLEOTIDE SEQUENCE [LARGE SCALE GENOMIC DNA]</scope>
</reference>
<sequence>MPTSTKESELYAKIAKILRTSPKALLDLDAKMAAITGQEGVIADVAKENDILVGRTLEELGLPRDSSAEEVYSAFVDRLAHLDKHLYELLDKPDLTKMSVMCGKLCEAAFQVYTPPRGLFIKREKAIELLEKHKPESLVEYFGYANVHDLIDKEGFASVVSALRFTQSTEWMHKFFEESYSDLKPEDFEERAVELKVLDTKWLDVANKFLEKKYHNVSHLKEFGVIFIIPLKIDTPGETIRLFTLILHYLHEVPFYSSLFRKYFNDPDFNNKFKSLLRGDVSEGSLPNDCKVSWRIVQRYLAKDDKEDTRLSEPHVNPEAEHWFRAEDDLNRLSRMIQEGGRLNLGYWKGLDFVGDFFKDKNGEEKLVSFDLIDIIMSVVQKGEVKYLYHQQEALWNKIFVEYVGREKMNQLIEENIINGFITF</sequence>
<proteinExistence type="predicted"/>
<dbReference type="AlphaFoldDB" id="A0A1F8FCT5"/>
<comment type="caution">
    <text evidence="1">The sequence shown here is derived from an EMBL/GenBank/DDBJ whole genome shotgun (WGS) entry which is preliminary data.</text>
</comment>
<dbReference type="Proteomes" id="UP000177167">
    <property type="component" value="Unassembled WGS sequence"/>
</dbReference>
<evidence type="ECO:0000313" key="2">
    <source>
        <dbReference type="Proteomes" id="UP000177167"/>
    </source>
</evidence>
<protein>
    <recommendedName>
        <fullName evidence="3">Glycosidase</fullName>
    </recommendedName>
</protein>
<organism evidence="1 2">
    <name type="scientific">Candidatus Yanofskybacteria bacterium RIFCSPHIGHO2_02_FULL_41_11</name>
    <dbReference type="NCBI Taxonomy" id="1802675"/>
    <lineage>
        <taxon>Bacteria</taxon>
        <taxon>Candidatus Yanofskyibacteriota</taxon>
    </lineage>
</organism>
<evidence type="ECO:0000313" key="1">
    <source>
        <dbReference type="EMBL" id="OGN10360.1"/>
    </source>
</evidence>
<gene>
    <name evidence="1" type="ORF">A3J46_01760</name>
</gene>
<name>A0A1F8FCT5_9BACT</name>
<accession>A0A1F8FCT5</accession>
<dbReference type="EMBL" id="MGJP01000009">
    <property type="protein sequence ID" value="OGN10360.1"/>
    <property type="molecule type" value="Genomic_DNA"/>
</dbReference>